<evidence type="ECO:0000256" key="1">
    <source>
        <dbReference type="SAM" id="MobiDB-lite"/>
    </source>
</evidence>
<protein>
    <recommendedName>
        <fullName evidence="5">SH3 domain-containing protein</fullName>
    </recommendedName>
</protein>
<name>A0A4R6QM52_9BURK</name>
<organism evidence="3 4">
    <name type="scientific">Roseateles toxinivorans</name>
    <dbReference type="NCBI Taxonomy" id="270368"/>
    <lineage>
        <taxon>Bacteria</taxon>
        <taxon>Pseudomonadati</taxon>
        <taxon>Pseudomonadota</taxon>
        <taxon>Betaproteobacteria</taxon>
        <taxon>Burkholderiales</taxon>
        <taxon>Sphaerotilaceae</taxon>
        <taxon>Roseateles</taxon>
    </lineage>
</organism>
<evidence type="ECO:0000313" key="3">
    <source>
        <dbReference type="EMBL" id="TDP63305.1"/>
    </source>
</evidence>
<dbReference type="InterPro" id="IPR006311">
    <property type="entry name" value="TAT_signal"/>
</dbReference>
<dbReference type="OrthoDB" id="5393649at2"/>
<feature type="chain" id="PRO_5020321601" description="SH3 domain-containing protein" evidence="2">
    <location>
        <begin position="37"/>
        <end position="287"/>
    </location>
</feature>
<feature type="compositionally biased region" description="Basic and acidic residues" evidence="1">
    <location>
        <begin position="218"/>
        <end position="235"/>
    </location>
</feature>
<dbReference type="EMBL" id="SNXS01000005">
    <property type="protein sequence ID" value="TDP63305.1"/>
    <property type="molecule type" value="Genomic_DNA"/>
</dbReference>
<evidence type="ECO:0000313" key="4">
    <source>
        <dbReference type="Proteomes" id="UP000295361"/>
    </source>
</evidence>
<comment type="caution">
    <text evidence="3">The sequence shown here is derived from an EMBL/GenBank/DDBJ whole genome shotgun (WGS) entry which is preliminary data.</text>
</comment>
<dbReference type="Proteomes" id="UP000295361">
    <property type="component" value="Unassembled WGS sequence"/>
</dbReference>
<dbReference type="RefSeq" id="WP_133702482.1">
    <property type="nucleotide sequence ID" value="NZ_SNXS01000005.1"/>
</dbReference>
<evidence type="ECO:0008006" key="5">
    <source>
        <dbReference type="Google" id="ProtNLM"/>
    </source>
</evidence>
<dbReference type="PROSITE" id="PS51318">
    <property type="entry name" value="TAT"/>
    <property type="match status" value="1"/>
</dbReference>
<reference evidence="3 4" key="1">
    <citation type="submission" date="2019-03" db="EMBL/GenBank/DDBJ databases">
        <title>Genomic Encyclopedia of Type Strains, Phase IV (KMG-IV): sequencing the most valuable type-strain genomes for metagenomic binning, comparative biology and taxonomic classification.</title>
        <authorList>
            <person name="Goeker M."/>
        </authorList>
    </citation>
    <scope>NUCLEOTIDE SEQUENCE [LARGE SCALE GENOMIC DNA]</scope>
    <source>
        <strain evidence="3 4">DSM 16998</strain>
    </source>
</reference>
<sequence length="287" mass="30792">MRTTTSSIQPARRRFTVSALGLAGLLLAGCSAPALAQENLVSLEVFDRDADQLLPVYAKDQRQYVAGRPGARYALRLRNLTGGRVLAVLSVDGINVISGQTAGWAQTGYVLAPYESYDIRGWRKSDAEVAAFQFAAITQSYAAQTGRPGHVGVIGVAAFREKAVPPPVIESPPLLRSDAEARDRAAPAPSAAPMAGATAMQEKSAPRQEAAAKLGTAHGERETSYTSHTRFERASSRPQSVVQLEYDSLDRLVAAGIVPSRWAQIRPSRPRPFPVSDNGYVPDPPSR</sequence>
<feature type="region of interest" description="Disordered" evidence="1">
    <location>
        <begin position="264"/>
        <end position="287"/>
    </location>
</feature>
<evidence type="ECO:0000256" key="2">
    <source>
        <dbReference type="SAM" id="SignalP"/>
    </source>
</evidence>
<proteinExistence type="predicted"/>
<feature type="signal peptide" evidence="2">
    <location>
        <begin position="1"/>
        <end position="36"/>
    </location>
</feature>
<dbReference type="PROSITE" id="PS51257">
    <property type="entry name" value="PROKAR_LIPOPROTEIN"/>
    <property type="match status" value="1"/>
</dbReference>
<gene>
    <name evidence="3" type="ORF">DES47_105310</name>
</gene>
<feature type="compositionally biased region" description="Low complexity" evidence="1">
    <location>
        <begin position="186"/>
        <end position="200"/>
    </location>
</feature>
<accession>A0A4R6QM52</accession>
<keyword evidence="4" id="KW-1185">Reference proteome</keyword>
<dbReference type="InParanoid" id="A0A4R6QM52"/>
<keyword evidence="2" id="KW-0732">Signal</keyword>
<feature type="region of interest" description="Disordered" evidence="1">
    <location>
        <begin position="169"/>
        <end position="240"/>
    </location>
</feature>
<dbReference type="AlphaFoldDB" id="A0A4R6QM52"/>